<evidence type="ECO:0000313" key="3">
    <source>
        <dbReference type="Proteomes" id="UP000071392"/>
    </source>
</evidence>
<proteinExistence type="predicted"/>
<protein>
    <recommendedName>
        <fullName evidence="4">PEP-CTERM protein-sorting domain-containing protein</fullName>
    </recommendedName>
</protein>
<comment type="caution">
    <text evidence="2">The sequence shown here is derived from an EMBL/GenBank/DDBJ whole genome shotgun (WGS) entry which is preliminary data.</text>
</comment>
<dbReference type="Proteomes" id="UP000071392">
    <property type="component" value="Unassembled WGS sequence"/>
</dbReference>
<dbReference type="AlphaFoldDB" id="A0A139SQU4"/>
<keyword evidence="1" id="KW-0812">Transmembrane</keyword>
<dbReference type="EMBL" id="LSZP01000018">
    <property type="protein sequence ID" value="KXU36912.1"/>
    <property type="molecule type" value="Genomic_DNA"/>
</dbReference>
<evidence type="ECO:0000313" key="2">
    <source>
        <dbReference type="EMBL" id="KXU36912.1"/>
    </source>
</evidence>
<reference evidence="2 3" key="1">
    <citation type="submission" date="2016-02" db="EMBL/GenBank/DDBJ databases">
        <authorList>
            <person name="Wen L."/>
            <person name="He K."/>
            <person name="Yang H."/>
        </authorList>
    </citation>
    <scope>NUCLEOTIDE SEQUENCE [LARGE SCALE GENOMIC DNA]</scope>
    <source>
        <strain evidence="2 3">CV41</strain>
    </source>
</reference>
<dbReference type="NCBIfam" id="TIGR02595">
    <property type="entry name" value="PEP_CTERM"/>
    <property type="match status" value="1"/>
</dbReference>
<name>A0A139SQU4_9BACT</name>
<evidence type="ECO:0008006" key="4">
    <source>
        <dbReference type="Google" id="ProtNLM"/>
    </source>
</evidence>
<organism evidence="2 3">
    <name type="scientific">Cephaloticoccus capnophilus</name>
    <dbReference type="NCBI Taxonomy" id="1548208"/>
    <lineage>
        <taxon>Bacteria</taxon>
        <taxon>Pseudomonadati</taxon>
        <taxon>Verrucomicrobiota</taxon>
        <taxon>Opitutia</taxon>
        <taxon>Opitutales</taxon>
        <taxon>Opitutaceae</taxon>
        <taxon>Cephaloticoccus</taxon>
    </lineage>
</organism>
<keyword evidence="3" id="KW-1185">Reference proteome</keyword>
<gene>
    <name evidence="2" type="ORF">AXK12_02535</name>
</gene>
<evidence type="ECO:0000256" key="1">
    <source>
        <dbReference type="SAM" id="Phobius"/>
    </source>
</evidence>
<sequence>MRDSLKRIEFENHDTRTVNLRDYNKNYWEIYALVPEPSTYGAVFGGAAVTLLLYHRRRRGK</sequence>
<keyword evidence="1" id="KW-1133">Transmembrane helix</keyword>
<keyword evidence="1" id="KW-0472">Membrane</keyword>
<dbReference type="InterPro" id="IPR013424">
    <property type="entry name" value="Ice-binding_C"/>
</dbReference>
<feature type="transmembrane region" description="Helical" evidence="1">
    <location>
        <begin position="37"/>
        <end position="54"/>
    </location>
</feature>
<accession>A0A139SQU4</accession>